<feature type="signal peptide" evidence="2">
    <location>
        <begin position="1"/>
        <end position="31"/>
    </location>
</feature>
<evidence type="ECO:0000256" key="2">
    <source>
        <dbReference type="SAM" id="SignalP"/>
    </source>
</evidence>
<comment type="caution">
    <text evidence="3">The sequence shown here is derived from an EMBL/GenBank/DDBJ whole genome shotgun (WGS) entry which is preliminary data.</text>
</comment>
<evidence type="ECO:0008006" key="5">
    <source>
        <dbReference type="Google" id="ProtNLM"/>
    </source>
</evidence>
<reference evidence="3 4" key="1">
    <citation type="submission" date="2020-04" db="EMBL/GenBank/DDBJ databases">
        <title>Knoellia sp. isolate from air conditioner.</title>
        <authorList>
            <person name="Chea S."/>
            <person name="Kim D.-U."/>
        </authorList>
    </citation>
    <scope>NUCLEOTIDE SEQUENCE [LARGE SCALE GENOMIC DNA]</scope>
    <source>
        <strain evidence="3 4">DB2414S</strain>
    </source>
</reference>
<dbReference type="RefSeq" id="WP_171242522.1">
    <property type="nucleotide sequence ID" value="NZ_JABEPQ010000001.1"/>
</dbReference>
<dbReference type="EMBL" id="JABEPQ010000001">
    <property type="protein sequence ID" value="NNM45513.1"/>
    <property type="molecule type" value="Genomic_DNA"/>
</dbReference>
<organism evidence="3 4">
    <name type="scientific">Knoellia koreensis</name>
    <dbReference type="NCBI Taxonomy" id="2730921"/>
    <lineage>
        <taxon>Bacteria</taxon>
        <taxon>Bacillati</taxon>
        <taxon>Actinomycetota</taxon>
        <taxon>Actinomycetes</taxon>
        <taxon>Micrococcales</taxon>
        <taxon>Intrasporangiaceae</taxon>
        <taxon>Knoellia</taxon>
    </lineage>
</organism>
<proteinExistence type="predicted"/>
<evidence type="ECO:0000313" key="4">
    <source>
        <dbReference type="Proteomes" id="UP000588586"/>
    </source>
</evidence>
<keyword evidence="4" id="KW-1185">Reference proteome</keyword>
<feature type="chain" id="PRO_5039344426" description="Lipoprotein" evidence="2">
    <location>
        <begin position="32"/>
        <end position="106"/>
    </location>
</feature>
<dbReference type="PROSITE" id="PS51257">
    <property type="entry name" value="PROKAR_LIPOPROTEIN"/>
    <property type="match status" value="1"/>
</dbReference>
<feature type="region of interest" description="Disordered" evidence="1">
    <location>
        <begin position="74"/>
        <end position="106"/>
    </location>
</feature>
<evidence type="ECO:0000256" key="1">
    <source>
        <dbReference type="SAM" id="MobiDB-lite"/>
    </source>
</evidence>
<sequence length="106" mass="10656">MKRTHTNRLPAFAVAVAAAISLGAGCAAAHASTRGEGTTTRGLHRSWHDAEGSTGSILYGSTLFATWGTVTNGTSSANAAEHRSELTGGHAGSSNAAEAPAYSSAR</sequence>
<gene>
    <name evidence="3" type="ORF">HJG52_05775</name>
</gene>
<name>A0A849HFT7_9MICO</name>
<dbReference type="AlphaFoldDB" id="A0A849HFT7"/>
<protein>
    <recommendedName>
        <fullName evidence="5">Lipoprotein</fullName>
    </recommendedName>
</protein>
<keyword evidence="2" id="KW-0732">Signal</keyword>
<accession>A0A849HFT7</accession>
<feature type="region of interest" description="Disordered" evidence="1">
    <location>
        <begin position="30"/>
        <end position="52"/>
    </location>
</feature>
<evidence type="ECO:0000313" key="3">
    <source>
        <dbReference type="EMBL" id="NNM45513.1"/>
    </source>
</evidence>
<dbReference type="Proteomes" id="UP000588586">
    <property type="component" value="Unassembled WGS sequence"/>
</dbReference>